<evidence type="ECO:0000256" key="1">
    <source>
        <dbReference type="SAM" id="MobiDB-lite"/>
    </source>
</evidence>
<dbReference type="PANTHER" id="PTHR37763">
    <property type="entry name" value="EXOSOME COMPLEX EXONUCLEASE"/>
    <property type="match status" value="1"/>
</dbReference>
<protein>
    <submittedName>
        <fullName evidence="2">Uncharacterized protein</fullName>
    </submittedName>
</protein>
<comment type="caution">
    <text evidence="2">The sequence shown here is derived from an EMBL/GenBank/DDBJ whole genome shotgun (WGS) entry which is preliminary data.</text>
</comment>
<accession>A0AAV5D8M5</accession>
<evidence type="ECO:0000313" key="2">
    <source>
        <dbReference type="EMBL" id="GJN06766.1"/>
    </source>
</evidence>
<feature type="region of interest" description="Disordered" evidence="1">
    <location>
        <begin position="193"/>
        <end position="214"/>
    </location>
</feature>
<gene>
    <name evidence="2" type="primary">ga24522</name>
    <name evidence="2" type="ORF">PR202_ga24522</name>
</gene>
<dbReference type="Proteomes" id="UP001054889">
    <property type="component" value="Unassembled WGS sequence"/>
</dbReference>
<dbReference type="PANTHER" id="PTHR37763:SF1">
    <property type="entry name" value="EXOSOME COMPLEX EXONUCLEASE"/>
    <property type="match status" value="1"/>
</dbReference>
<feature type="compositionally biased region" description="Basic and acidic residues" evidence="1">
    <location>
        <begin position="203"/>
        <end position="214"/>
    </location>
</feature>
<name>A0AAV5D8M5_ELECO</name>
<feature type="region of interest" description="Disordered" evidence="1">
    <location>
        <begin position="51"/>
        <end position="73"/>
    </location>
</feature>
<keyword evidence="3" id="KW-1185">Reference proteome</keyword>
<sequence>MCSNSSFREAMAAEDHDVLVGIRGYDAEMNKAASAFHLLLASFYLPHLPPATTPRAPTSQKPPPTPAFLTNHTPCRCSMRRQQIRTPCRKAPPTAAQDRGGIRYTFRGRSMKEETGGAVRGSGQRKEDRKALYIYLIKRVLTTETELRRSIVSNVHRRNRTENVAIEAVATSIRVPFGDGSLLTPQFGAGQPSNGVSIGVKTPRKEPHKSPRTKSIERCLAGAAKLESGCARARVATTNLHATCSMECRAKLRPLLRANALLRRVLAAPGGRRGIHFPPGPTLCSSDDDERDRAPKPRRWFRAAYACLLRHAASIPTAASSSRCPHAAARAAHFDALAGEFVSAAATWAASGRPWPGPLRPTSLSSLTRVCDVLGVSAQRRKAVRLTVCPQVTQHHAWRGALDAVLRDLQADVAASLDPLPPSSQMAEQIATACTRFLSATGDESSSTPSWMRPAPFKKPKPAAGSSSSPPAPASPSKKWQEVLDMFTDLAKTLDSADADPLLAALHAGKVEAMKEGLYQIRDVAVERDVAFKEARRQDCLVQYRLSKGLGHSSRCLFTLLLFYLYGTVRDIDVHLTKCVSGGKGGDNVAVHAAIFLTQGDELAVRAGIKQLSQALGVFRFVWEAAHSHTDGASDSGKGVSVVKKKTEDTKGVLELQGHLWGFGVEEKELTYRGEMFHVHQIQKP</sequence>
<dbReference type="EMBL" id="BQKI01000013">
    <property type="protein sequence ID" value="GJN06766.1"/>
    <property type="molecule type" value="Genomic_DNA"/>
</dbReference>
<reference evidence="2" key="2">
    <citation type="submission" date="2021-12" db="EMBL/GenBank/DDBJ databases">
        <title>Resequencing data analysis of finger millet.</title>
        <authorList>
            <person name="Hatakeyama M."/>
            <person name="Aluri S."/>
            <person name="Balachadran M.T."/>
            <person name="Sivarajan S.R."/>
            <person name="Poveda L."/>
            <person name="Shimizu-Inatsugi R."/>
            <person name="Schlapbach R."/>
            <person name="Sreeman S.M."/>
            <person name="Shimizu K.K."/>
        </authorList>
    </citation>
    <scope>NUCLEOTIDE SEQUENCE</scope>
</reference>
<evidence type="ECO:0000313" key="3">
    <source>
        <dbReference type="Proteomes" id="UP001054889"/>
    </source>
</evidence>
<reference evidence="2" key="1">
    <citation type="journal article" date="2018" name="DNA Res.">
        <title>Multiple hybrid de novo genome assembly of finger millet, an orphan allotetraploid crop.</title>
        <authorList>
            <person name="Hatakeyama M."/>
            <person name="Aluri S."/>
            <person name="Balachadran M.T."/>
            <person name="Sivarajan S.R."/>
            <person name="Patrignani A."/>
            <person name="Gruter S."/>
            <person name="Poveda L."/>
            <person name="Shimizu-Inatsugi R."/>
            <person name="Baeten J."/>
            <person name="Francoijs K.J."/>
            <person name="Nataraja K.N."/>
            <person name="Reddy Y.A.N."/>
            <person name="Phadnis S."/>
            <person name="Ravikumar R.L."/>
            <person name="Schlapbach R."/>
            <person name="Sreeman S.M."/>
            <person name="Shimizu K.K."/>
        </authorList>
    </citation>
    <scope>NUCLEOTIDE SEQUENCE</scope>
</reference>
<dbReference type="AlphaFoldDB" id="A0AAV5D8M5"/>
<organism evidence="2 3">
    <name type="scientific">Eleusine coracana subsp. coracana</name>
    <dbReference type="NCBI Taxonomy" id="191504"/>
    <lineage>
        <taxon>Eukaryota</taxon>
        <taxon>Viridiplantae</taxon>
        <taxon>Streptophyta</taxon>
        <taxon>Embryophyta</taxon>
        <taxon>Tracheophyta</taxon>
        <taxon>Spermatophyta</taxon>
        <taxon>Magnoliopsida</taxon>
        <taxon>Liliopsida</taxon>
        <taxon>Poales</taxon>
        <taxon>Poaceae</taxon>
        <taxon>PACMAD clade</taxon>
        <taxon>Chloridoideae</taxon>
        <taxon>Cynodonteae</taxon>
        <taxon>Eleusininae</taxon>
        <taxon>Eleusine</taxon>
    </lineage>
</organism>
<proteinExistence type="predicted"/>
<feature type="region of interest" description="Disordered" evidence="1">
    <location>
        <begin position="441"/>
        <end position="478"/>
    </location>
</feature>